<accession>A0AAV8RGM3</accession>
<dbReference type="InterPro" id="IPR002885">
    <property type="entry name" value="PPR_rpt"/>
</dbReference>
<feature type="repeat" description="PPR" evidence="3">
    <location>
        <begin position="257"/>
        <end position="291"/>
    </location>
</feature>
<feature type="repeat" description="PPR" evidence="3">
    <location>
        <begin position="397"/>
        <end position="431"/>
    </location>
</feature>
<keyword evidence="2" id="KW-0677">Repeat</keyword>
<sequence length="581" mass="66581">MVPSRTTVRQKSSVLYSVFSSFCNSAGLPELPDWFRYPQGQQNCVDSDDDFVLPTKLEFLEDSGCSLKAHDWRLDYRRGSHDIDDGVGDLDTICSILKSNFTSVEAVFQALNGFSVQVSDDLVDKILNRFSNDWIQSFGFFMWADTQVGYKHSPHSYDMMVDILGKLKQFNVMWRLVDEMVRLGGLVSLATMTKVMRRLAGAGRWNDATRTFHHIESFGVKKDTIAMNVLLDTLCKERSVEHARDAFLELRIEVQPNASSFNTLIHGWCKARKLEEARRAMEEMREFGFNPCVITYTSLIEAYCLEKNFRMVDAILDEMHMHGCHPNVVTYTILMHSLGKAKEIQEALMIYDKMKADGCAPDTSFYNSLIYILGKAGRSRDANDIYEEMCKNGISPDVTTFNTLISAACDHFQEENALKLLFSMQEVHCKPNIKTYTPLLKLCCKRRWVKILMYLLGHMFKKDISLELSTYSLLVHGLCRNGKVDQSCLFFEEMVLKGFIPKPNTYNILIKELKRKNMESLKILIGFGFSLHIISAEEQAVGLYVLEIIVINAFVTWDVADLLEPVFICPKQHLWWKLMGL</sequence>
<feature type="repeat" description="PPR" evidence="3">
    <location>
        <begin position="327"/>
        <end position="361"/>
    </location>
</feature>
<feature type="domain" description="PROP1-like PPR" evidence="4">
    <location>
        <begin position="339"/>
        <end position="495"/>
    </location>
</feature>
<comment type="similarity">
    <text evidence="1">Belongs to the PPR family. P subfamily.</text>
</comment>
<feature type="repeat" description="PPR" evidence="3">
    <location>
        <begin position="292"/>
        <end position="326"/>
    </location>
</feature>
<dbReference type="Gene3D" id="1.25.40.10">
    <property type="entry name" value="Tetratricopeptide repeat domain"/>
    <property type="match status" value="4"/>
</dbReference>
<gene>
    <name evidence="5" type="ORF">OPV22_008284</name>
</gene>
<keyword evidence="6" id="KW-1185">Reference proteome</keyword>
<dbReference type="Pfam" id="PF17177">
    <property type="entry name" value="PPR_long"/>
    <property type="match status" value="1"/>
</dbReference>
<dbReference type="InterPro" id="IPR011990">
    <property type="entry name" value="TPR-like_helical_dom_sf"/>
</dbReference>
<dbReference type="EMBL" id="JAQQAF010000003">
    <property type="protein sequence ID" value="KAJ8497732.1"/>
    <property type="molecule type" value="Genomic_DNA"/>
</dbReference>
<dbReference type="Pfam" id="PF13041">
    <property type="entry name" value="PPR_2"/>
    <property type="match status" value="1"/>
</dbReference>
<dbReference type="InterPro" id="IPR050872">
    <property type="entry name" value="PPR_P_subfamily"/>
</dbReference>
<dbReference type="Proteomes" id="UP001222027">
    <property type="component" value="Unassembled WGS sequence"/>
</dbReference>
<dbReference type="AlphaFoldDB" id="A0AAV8RGM3"/>
<name>A0AAV8RGM3_ENSVE</name>
<proteinExistence type="inferred from homology"/>
<feature type="repeat" description="PPR" evidence="3">
    <location>
        <begin position="467"/>
        <end position="501"/>
    </location>
</feature>
<dbReference type="PROSITE" id="PS51375">
    <property type="entry name" value="PPR"/>
    <property type="match status" value="6"/>
</dbReference>
<dbReference type="NCBIfam" id="TIGR00756">
    <property type="entry name" value="PPR"/>
    <property type="match status" value="7"/>
</dbReference>
<feature type="repeat" description="PPR" evidence="3">
    <location>
        <begin position="362"/>
        <end position="396"/>
    </location>
</feature>
<dbReference type="PANTHER" id="PTHR46128">
    <property type="entry name" value="MITOCHONDRIAL GROUP I INTRON SPLICING FACTOR CCM1"/>
    <property type="match status" value="1"/>
</dbReference>
<evidence type="ECO:0000313" key="5">
    <source>
        <dbReference type="EMBL" id="KAJ8497732.1"/>
    </source>
</evidence>
<protein>
    <recommendedName>
        <fullName evidence="4">PROP1-like PPR domain-containing protein</fullName>
    </recommendedName>
</protein>
<evidence type="ECO:0000313" key="6">
    <source>
        <dbReference type="Proteomes" id="UP001222027"/>
    </source>
</evidence>
<evidence type="ECO:0000259" key="4">
    <source>
        <dbReference type="Pfam" id="PF17177"/>
    </source>
</evidence>
<evidence type="ECO:0000256" key="3">
    <source>
        <dbReference type="PROSITE-ProRule" id="PRU00708"/>
    </source>
</evidence>
<comment type="caution">
    <text evidence="5">The sequence shown here is derived from an EMBL/GenBank/DDBJ whole genome shotgun (WGS) entry which is preliminary data.</text>
</comment>
<dbReference type="PANTHER" id="PTHR46128:SF268">
    <property type="entry name" value="PENTACOTRIPEPTIDE-REPEAT REGION OF PRORP DOMAIN-CONTAINING PROTEIN"/>
    <property type="match status" value="1"/>
</dbReference>
<evidence type="ECO:0000256" key="1">
    <source>
        <dbReference type="ARBA" id="ARBA00007626"/>
    </source>
</evidence>
<evidence type="ECO:0000256" key="2">
    <source>
        <dbReference type="ARBA" id="ARBA00022737"/>
    </source>
</evidence>
<organism evidence="5 6">
    <name type="scientific">Ensete ventricosum</name>
    <name type="common">Abyssinian banana</name>
    <name type="synonym">Musa ensete</name>
    <dbReference type="NCBI Taxonomy" id="4639"/>
    <lineage>
        <taxon>Eukaryota</taxon>
        <taxon>Viridiplantae</taxon>
        <taxon>Streptophyta</taxon>
        <taxon>Embryophyta</taxon>
        <taxon>Tracheophyta</taxon>
        <taxon>Spermatophyta</taxon>
        <taxon>Magnoliopsida</taxon>
        <taxon>Liliopsida</taxon>
        <taxon>Zingiberales</taxon>
        <taxon>Musaceae</taxon>
        <taxon>Ensete</taxon>
    </lineage>
</organism>
<reference evidence="5 6" key="1">
    <citation type="submission" date="2022-12" db="EMBL/GenBank/DDBJ databases">
        <title>Chromosome-scale assembly of the Ensete ventricosum genome.</title>
        <authorList>
            <person name="Dussert Y."/>
            <person name="Stocks J."/>
            <person name="Wendawek A."/>
            <person name="Woldeyes F."/>
            <person name="Nichols R.A."/>
            <person name="Borrell J.S."/>
        </authorList>
    </citation>
    <scope>NUCLEOTIDE SEQUENCE [LARGE SCALE GENOMIC DNA]</scope>
    <source>
        <strain evidence="6">cv. Maze</strain>
        <tissue evidence="5">Seeds</tissue>
    </source>
</reference>
<dbReference type="InterPro" id="IPR033443">
    <property type="entry name" value="PROP1-like_PPR_dom"/>
</dbReference>